<reference evidence="2 3" key="1">
    <citation type="submission" date="2022-07" db="EMBL/GenBank/DDBJ databases">
        <authorList>
            <person name="Abrouk D."/>
            <person name="Moenne-Loccoz Y."/>
            <person name="Todorovic I."/>
            <person name="Raicevic V."/>
            <person name="Jovicic-Petrovic J."/>
        </authorList>
    </citation>
    <scope>NUCLEOTIDE SEQUENCE [LARGE SCALE GENOMIC DNA]</scope>
    <source>
        <strain evidence="3">IT-P374</strain>
    </source>
</reference>
<gene>
    <name evidence="2" type="ORF">NN484_13790</name>
</gene>
<keyword evidence="1" id="KW-0812">Transmembrane</keyword>
<evidence type="ECO:0000256" key="1">
    <source>
        <dbReference type="SAM" id="Phobius"/>
    </source>
</evidence>
<keyword evidence="1" id="KW-0472">Membrane</keyword>
<keyword evidence="1" id="KW-1133">Transmembrane helix</keyword>
<accession>A0ABY7Z3Q3</accession>
<proteinExistence type="predicted"/>
<protein>
    <submittedName>
        <fullName evidence="2">Uncharacterized protein</fullName>
    </submittedName>
</protein>
<sequence>MEWLKTFSTDYANAVTAAIALIALVITAVTLYYLRREYRAKYRPYVVPVVNVEPLDRGEGEIVYVVSVRPFNVGPHPCFVMMTAVQLQIGDEVYETPSHKGWSLIGQSGAAYTFPVGHINQNGISAVREGRYRLNRIEVRFRLHSKSVDDTHKQDQQFIFEVLAQNPPLAVIRPEWVSDTRP</sequence>
<dbReference type="RefSeq" id="WP_215501203.1">
    <property type="nucleotide sequence ID" value="NZ_CP101655.1"/>
</dbReference>
<dbReference type="EMBL" id="CP101655">
    <property type="protein sequence ID" value="WDR33593.1"/>
    <property type="molecule type" value="Genomic_DNA"/>
</dbReference>
<evidence type="ECO:0000313" key="3">
    <source>
        <dbReference type="Proteomes" id="UP001222282"/>
    </source>
</evidence>
<feature type="transmembrane region" description="Helical" evidence="1">
    <location>
        <begin position="12"/>
        <end position="34"/>
    </location>
</feature>
<name>A0ABY7Z3Q3_9PSED</name>
<organism evidence="2 3">
    <name type="scientific">Pseudomonas serboccidentalis</name>
    <dbReference type="NCBI Taxonomy" id="2964670"/>
    <lineage>
        <taxon>Bacteria</taxon>
        <taxon>Pseudomonadati</taxon>
        <taxon>Pseudomonadota</taxon>
        <taxon>Gammaproteobacteria</taxon>
        <taxon>Pseudomonadales</taxon>
        <taxon>Pseudomonadaceae</taxon>
        <taxon>Pseudomonas</taxon>
    </lineage>
</organism>
<dbReference type="Proteomes" id="UP001222282">
    <property type="component" value="Chromosome"/>
</dbReference>
<keyword evidence="3" id="KW-1185">Reference proteome</keyword>
<evidence type="ECO:0000313" key="2">
    <source>
        <dbReference type="EMBL" id="WDR33593.1"/>
    </source>
</evidence>